<reference evidence="6" key="1">
    <citation type="submission" date="2025-08" db="UniProtKB">
        <authorList>
            <consortium name="RefSeq"/>
        </authorList>
    </citation>
    <scope>IDENTIFICATION</scope>
    <source>
        <tissue evidence="6">Blood</tissue>
    </source>
</reference>
<comment type="similarity">
    <text evidence="3 4">Belongs to the PMG family.</text>
</comment>
<dbReference type="GO" id="GO:0045095">
    <property type="term" value="C:keratin filament"/>
    <property type="evidence" value="ECO:0007669"/>
    <property type="project" value="UniProtKB-UniRule"/>
</dbReference>
<evidence type="ECO:0000313" key="6">
    <source>
        <dbReference type="RefSeq" id="XP_022371610.1"/>
    </source>
</evidence>
<comment type="subunit">
    <text evidence="4">Interacts with hair keratins.</text>
</comment>
<evidence type="ECO:0000313" key="5">
    <source>
        <dbReference type="Proteomes" id="UP000248482"/>
    </source>
</evidence>
<dbReference type="PANTHER" id="PTHR23260:SF8">
    <property type="entry name" value="KERATIN-ASSOCIATED PROTEIN"/>
    <property type="match status" value="1"/>
</dbReference>
<dbReference type="RefSeq" id="XP_022371610.1">
    <property type="nucleotide sequence ID" value="XM_022515902.1"/>
</dbReference>
<keyword evidence="5" id="KW-1185">Reference proteome</keyword>
<dbReference type="KEGG" id="elk:111155632"/>
<dbReference type="PANTHER" id="PTHR23260">
    <property type="entry name" value="KERATIN ASSOCIATED PROTEIN 3-3-RELATED"/>
    <property type="match status" value="1"/>
</dbReference>
<dbReference type="GO" id="GO:0005829">
    <property type="term" value="C:cytosol"/>
    <property type="evidence" value="ECO:0007669"/>
    <property type="project" value="UniProtKB-ARBA"/>
</dbReference>
<dbReference type="STRING" id="391180.A0A2Y9KQV4"/>
<dbReference type="GO" id="GO:0005198">
    <property type="term" value="F:structural molecule activity"/>
    <property type="evidence" value="ECO:0007669"/>
    <property type="project" value="InterPro"/>
</dbReference>
<name>A0A2Y9KQV4_ENHLU</name>
<dbReference type="Pfam" id="PF05287">
    <property type="entry name" value="PMG"/>
    <property type="match status" value="1"/>
</dbReference>
<sequence length="205" mass="21936">MPQSQGHSLRSSYNVPPLSAIVHGSKLIDFEDGLFLPSSCHGRTWLLDNFQETCSETTSCKVPNNKQELCTEPSCVQSAGLPRVVQTTCSNSRAFEKTMCQSGHSSAVSECVSQPCQSGSSQQVVSVVQSCQPESSEAKSCPPKTCVSKSCQSLECEPDPCQSQSSESSSCRPPVYVAPGSQLLESSQTYEPTCCVTGGLQLPRK</sequence>
<evidence type="ECO:0000256" key="3">
    <source>
        <dbReference type="ARBA" id="ARBA00034495"/>
    </source>
</evidence>
<protein>
    <recommendedName>
        <fullName evidence="4">Keratin-associated protein</fullName>
    </recommendedName>
</protein>
<gene>
    <name evidence="6" type="primary">LOC111155632</name>
</gene>
<dbReference type="InterPro" id="IPR007659">
    <property type="entry name" value="Keratin_matx"/>
</dbReference>
<dbReference type="OrthoDB" id="9832400at2759"/>
<dbReference type="InterPro" id="IPR007951">
    <property type="entry name" value="KRTAP_PMG"/>
</dbReference>
<evidence type="ECO:0000256" key="2">
    <source>
        <dbReference type="ARBA" id="ARBA00022744"/>
    </source>
</evidence>
<dbReference type="AlphaFoldDB" id="A0A2Y9KQV4"/>
<evidence type="ECO:0000256" key="1">
    <source>
        <dbReference type="ARBA" id="ARBA00022737"/>
    </source>
</evidence>
<keyword evidence="1" id="KW-0677">Repeat</keyword>
<dbReference type="Proteomes" id="UP000248482">
    <property type="component" value="Unplaced"/>
</dbReference>
<keyword evidence="2 4" id="KW-0416">Keratin</keyword>
<accession>A0A2Y9KQV4</accession>
<evidence type="ECO:0000256" key="4">
    <source>
        <dbReference type="RuleBase" id="RU369044"/>
    </source>
</evidence>
<dbReference type="GeneID" id="111155632"/>
<comment type="function">
    <text evidence="4">In the hair cortex, hair keratin intermediate filaments are embedded in an interfilamentous matrix, consisting of hair keratin-associated proteins (KRTAP), which are essential for the formation of a rigid and resistant hair shaft through their extensive disulfide bond cross-linking with abundant cysteine residues of hair keratins. The matrix proteins include the high-sulfur and high-glycine-tyrosine keratins.</text>
</comment>
<organism evidence="5 6">
    <name type="scientific">Enhydra lutris kenyoni</name>
    <name type="common">northern sea otter</name>
    <dbReference type="NCBI Taxonomy" id="391180"/>
    <lineage>
        <taxon>Eukaryota</taxon>
        <taxon>Metazoa</taxon>
        <taxon>Chordata</taxon>
        <taxon>Craniata</taxon>
        <taxon>Vertebrata</taxon>
        <taxon>Euteleostomi</taxon>
        <taxon>Mammalia</taxon>
        <taxon>Eutheria</taxon>
        <taxon>Laurasiatheria</taxon>
        <taxon>Carnivora</taxon>
        <taxon>Caniformia</taxon>
        <taxon>Musteloidea</taxon>
        <taxon>Mustelidae</taxon>
        <taxon>Lutrinae</taxon>
        <taxon>Enhydra</taxon>
    </lineage>
</organism>
<proteinExistence type="inferred from homology"/>